<evidence type="ECO:0000313" key="2">
    <source>
        <dbReference type="EMBL" id="ROL55247.1"/>
    </source>
</evidence>
<gene>
    <name evidence="2" type="ORF">DPX16_5757</name>
</gene>
<dbReference type="EMBL" id="RJVU01001449">
    <property type="protein sequence ID" value="ROL55247.1"/>
    <property type="molecule type" value="Genomic_DNA"/>
</dbReference>
<dbReference type="AlphaFoldDB" id="A0A3N0Z9Z3"/>
<accession>A0A3N0Z9Z3</accession>
<keyword evidence="3" id="KW-1185">Reference proteome</keyword>
<feature type="compositionally biased region" description="Basic and acidic residues" evidence="1">
    <location>
        <begin position="88"/>
        <end position="121"/>
    </location>
</feature>
<proteinExistence type="predicted"/>
<feature type="compositionally biased region" description="Polar residues" evidence="1">
    <location>
        <begin position="71"/>
        <end position="87"/>
    </location>
</feature>
<feature type="region of interest" description="Disordered" evidence="1">
    <location>
        <begin position="35"/>
        <end position="122"/>
    </location>
</feature>
<organism evidence="2 3">
    <name type="scientific">Anabarilius grahami</name>
    <name type="common">Kanglang fish</name>
    <name type="synonym">Barilius grahami</name>
    <dbReference type="NCBI Taxonomy" id="495550"/>
    <lineage>
        <taxon>Eukaryota</taxon>
        <taxon>Metazoa</taxon>
        <taxon>Chordata</taxon>
        <taxon>Craniata</taxon>
        <taxon>Vertebrata</taxon>
        <taxon>Euteleostomi</taxon>
        <taxon>Actinopterygii</taxon>
        <taxon>Neopterygii</taxon>
        <taxon>Teleostei</taxon>
        <taxon>Ostariophysi</taxon>
        <taxon>Cypriniformes</taxon>
        <taxon>Xenocyprididae</taxon>
        <taxon>Xenocypridinae</taxon>
        <taxon>Xenocypridinae incertae sedis</taxon>
        <taxon>Anabarilius</taxon>
    </lineage>
</organism>
<protein>
    <submittedName>
        <fullName evidence="2">Uncharacterized protein</fullName>
    </submittedName>
</protein>
<reference evidence="2 3" key="1">
    <citation type="submission" date="2018-10" db="EMBL/GenBank/DDBJ databases">
        <title>Genome assembly for a Yunnan-Guizhou Plateau 3E fish, Anabarilius grahami (Regan), and its evolutionary and genetic applications.</title>
        <authorList>
            <person name="Jiang W."/>
        </authorList>
    </citation>
    <scope>NUCLEOTIDE SEQUENCE [LARGE SCALE GENOMIC DNA]</scope>
    <source>
        <strain evidence="2">AG-KIZ</strain>
        <tissue evidence="2">Muscle</tissue>
    </source>
</reference>
<evidence type="ECO:0000256" key="1">
    <source>
        <dbReference type="SAM" id="MobiDB-lite"/>
    </source>
</evidence>
<name>A0A3N0Z9Z3_ANAGA</name>
<comment type="caution">
    <text evidence="2">The sequence shown here is derived from an EMBL/GenBank/DDBJ whole genome shotgun (WGS) entry which is preliminary data.</text>
</comment>
<dbReference type="Proteomes" id="UP000281406">
    <property type="component" value="Unassembled WGS sequence"/>
</dbReference>
<sequence>MARQTSELAASTEVPEPLPLWVIHRLSVTAFPMVNSPSYKPQRGSPQKAYQGRSKASGTKLLFKEKRKPSLGQQLETLSDNRVSNHISSEKISSKSDCKRGSNQLRPERRDGHPGEQDSAKRLLPLPMRGVTLCSILGSTQHVIICTEEAVHSQGTQQGECIYQPGG</sequence>
<evidence type="ECO:0000313" key="3">
    <source>
        <dbReference type="Proteomes" id="UP000281406"/>
    </source>
</evidence>